<keyword evidence="1" id="KW-0812">Transmembrane</keyword>
<name>A0A2G9TV45_TELCI</name>
<evidence type="ECO:0000313" key="2">
    <source>
        <dbReference type="EMBL" id="PIO61891.1"/>
    </source>
</evidence>
<feature type="transmembrane region" description="Helical" evidence="1">
    <location>
        <begin position="12"/>
        <end position="35"/>
    </location>
</feature>
<dbReference type="Proteomes" id="UP000230423">
    <property type="component" value="Unassembled WGS sequence"/>
</dbReference>
<evidence type="ECO:0000256" key="1">
    <source>
        <dbReference type="SAM" id="Phobius"/>
    </source>
</evidence>
<dbReference type="AlphaFoldDB" id="A0A2G9TV45"/>
<dbReference type="OrthoDB" id="2985014at2759"/>
<keyword evidence="1" id="KW-1133">Transmembrane helix</keyword>
<keyword evidence="3" id="KW-1185">Reference proteome</keyword>
<keyword evidence="1" id="KW-0472">Membrane</keyword>
<reference evidence="2 3" key="1">
    <citation type="submission" date="2015-09" db="EMBL/GenBank/DDBJ databases">
        <title>Draft genome of the parasitic nematode Teladorsagia circumcincta isolate WARC Sus (inbred).</title>
        <authorList>
            <person name="Mitreva M."/>
        </authorList>
    </citation>
    <scope>NUCLEOTIDE SEQUENCE [LARGE SCALE GENOMIC DNA]</scope>
    <source>
        <strain evidence="2 3">S</strain>
    </source>
</reference>
<gene>
    <name evidence="2" type="ORF">TELCIR_16571</name>
</gene>
<organism evidence="2 3">
    <name type="scientific">Teladorsagia circumcincta</name>
    <name type="common">Brown stomach worm</name>
    <name type="synonym">Ostertagia circumcincta</name>
    <dbReference type="NCBI Taxonomy" id="45464"/>
    <lineage>
        <taxon>Eukaryota</taxon>
        <taxon>Metazoa</taxon>
        <taxon>Ecdysozoa</taxon>
        <taxon>Nematoda</taxon>
        <taxon>Chromadorea</taxon>
        <taxon>Rhabditida</taxon>
        <taxon>Rhabditina</taxon>
        <taxon>Rhabditomorpha</taxon>
        <taxon>Strongyloidea</taxon>
        <taxon>Trichostrongylidae</taxon>
        <taxon>Teladorsagia</taxon>
    </lineage>
</organism>
<evidence type="ECO:0000313" key="3">
    <source>
        <dbReference type="Proteomes" id="UP000230423"/>
    </source>
</evidence>
<sequence length="105" mass="12597">MLSTYAPIYFRRIFGFAVETTGVLISLTTVVQLPFKLRRCLLQRSYCLPLRDCENEHLQYYSGRCSWSDILCRWATCSRRHCYHSVYEVHSAFHRTSSRKCHRRR</sequence>
<dbReference type="EMBL" id="KZ352853">
    <property type="protein sequence ID" value="PIO61891.1"/>
    <property type="molecule type" value="Genomic_DNA"/>
</dbReference>
<proteinExistence type="predicted"/>
<accession>A0A2G9TV45</accession>
<protein>
    <submittedName>
        <fullName evidence="2">Uncharacterized protein</fullName>
    </submittedName>
</protein>